<organism evidence="1 2">
    <name type="scientific">Terrihabitans soli</name>
    <dbReference type="NCBI Taxonomy" id="708113"/>
    <lineage>
        <taxon>Bacteria</taxon>
        <taxon>Pseudomonadati</taxon>
        <taxon>Pseudomonadota</taxon>
        <taxon>Alphaproteobacteria</taxon>
        <taxon>Hyphomicrobiales</taxon>
        <taxon>Terrihabitans</taxon>
    </lineage>
</organism>
<reference evidence="1 2" key="1">
    <citation type="submission" date="2020-08" db="EMBL/GenBank/DDBJ databases">
        <title>Genome sequence of Rhizobiales bacterium strain IZ6.</title>
        <authorList>
            <person name="Nakai R."/>
            <person name="Naganuma T."/>
        </authorList>
    </citation>
    <scope>NUCLEOTIDE SEQUENCE [LARGE SCALE GENOMIC DNA]</scope>
    <source>
        <strain evidence="1 2">IZ6</strain>
    </source>
</reference>
<accession>A0A6S6QVZ1</accession>
<sequence length="172" mass="20066">MSSQILTFSGKMVDPFDLKRGDIEPLSVAHSLSLLNRYTGHTKVPYSVAQHTVLLVKKVPRELRRAAFLHDWNESLMNDLARPVKTKLPEYTTQERIVQKQIFELFNEPFENLDAIASYDLRICVDEMQQLMTNGWQYAPDVEPLGIIIEPWEWQVARKNFIDMYQVLFGHD</sequence>
<evidence type="ECO:0000313" key="2">
    <source>
        <dbReference type="Proteomes" id="UP000515317"/>
    </source>
</evidence>
<evidence type="ECO:0008006" key="3">
    <source>
        <dbReference type="Google" id="ProtNLM"/>
    </source>
</evidence>
<dbReference type="Proteomes" id="UP000515317">
    <property type="component" value="Chromosome"/>
</dbReference>
<dbReference type="SUPFAM" id="SSF109604">
    <property type="entry name" value="HD-domain/PDEase-like"/>
    <property type="match status" value="1"/>
</dbReference>
<protein>
    <recommendedName>
        <fullName evidence="3">Phosphohydrolase</fullName>
    </recommendedName>
</protein>
<proteinExistence type="predicted"/>
<dbReference type="KEGG" id="tso:IZ6_24800"/>
<name>A0A6S6QVZ1_9HYPH</name>
<dbReference type="RefSeq" id="WP_222875369.1">
    <property type="nucleotide sequence ID" value="NZ_AP023361.1"/>
</dbReference>
<dbReference type="EMBL" id="AP023361">
    <property type="protein sequence ID" value="BCJ91745.1"/>
    <property type="molecule type" value="Genomic_DNA"/>
</dbReference>
<gene>
    <name evidence="1" type="primary">yfdR</name>
    <name evidence="1" type="ORF">IZ6_24800</name>
</gene>
<dbReference type="AlphaFoldDB" id="A0A6S6QVZ1"/>
<evidence type="ECO:0000313" key="1">
    <source>
        <dbReference type="EMBL" id="BCJ91745.1"/>
    </source>
</evidence>
<keyword evidence="2" id="KW-1185">Reference proteome</keyword>
<dbReference type="Gene3D" id="1.10.3210.10">
    <property type="entry name" value="Hypothetical protein af1432"/>
    <property type="match status" value="1"/>
</dbReference>